<gene>
    <name evidence="1" type="ORF">GCM10022207_80750</name>
</gene>
<accession>A0ABP7LF89</accession>
<evidence type="ECO:0000313" key="1">
    <source>
        <dbReference type="EMBL" id="GAA3899936.1"/>
    </source>
</evidence>
<name>A0ABP7LF89_9ACTN</name>
<reference evidence="2" key="1">
    <citation type="journal article" date="2019" name="Int. J. Syst. Evol. Microbiol.">
        <title>The Global Catalogue of Microorganisms (GCM) 10K type strain sequencing project: providing services to taxonomists for standard genome sequencing and annotation.</title>
        <authorList>
            <consortium name="The Broad Institute Genomics Platform"/>
            <consortium name="The Broad Institute Genome Sequencing Center for Infectious Disease"/>
            <person name="Wu L."/>
            <person name="Ma J."/>
        </authorList>
    </citation>
    <scope>NUCLEOTIDE SEQUENCE [LARGE SCALE GENOMIC DNA]</scope>
    <source>
        <strain evidence="2">JCM 16578</strain>
    </source>
</reference>
<dbReference type="Proteomes" id="UP001501563">
    <property type="component" value="Unassembled WGS sequence"/>
</dbReference>
<sequence length="83" mass="8853">MARRIAFRRRLCVTYHSRGRPGGSGRFATGAYGRSSATCRWAVDLFDFGFVAAAGTGSSCRGGESSGRPGNSLEHCFYSTAAH</sequence>
<organism evidence="1 2">
    <name type="scientific">Streptomyces lannensis</name>
    <dbReference type="NCBI Taxonomy" id="766498"/>
    <lineage>
        <taxon>Bacteria</taxon>
        <taxon>Bacillati</taxon>
        <taxon>Actinomycetota</taxon>
        <taxon>Actinomycetes</taxon>
        <taxon>Kitasatosporales</taxon>
        <taxon>Streptomycetaceae</taxon>
        <taxon>Streptomyces</taxon>
    </lineage>
</organism>
<keyword evidence="2" id="KW-1185">Reference proteome</keyword>
<comment type="caution">
    <text evidence="1">The sequence shown here is derived from an EMBL/GenBank/DDBJ whole genome shotgun (WGS) entry which is preliminary data.</text>
</comment>
<evidence type="ECO:0000313" key="2">
    <source>
        <dbReference type="Proteomes" id="UP001501563"/>
    </source>
</evidence>
<dbReference type="EMBL" id="BAAAZA010000043">
    <property type="protein sequence ID" value="GAA3899936.1"/>
    <property type="molecule type" value="Genomic_DNA"/>
</dbReference>
<proteinExistence type="predicted"/>
<protein>
    <submittedName>
        <fullName evidence="1">Uncharacterized protein</fullName>
    </submittedName>
</protein>